<keyword evidence="2" id="KW-1185">Reference proteome</keyword>
<evidence type="ECO:0000313" key="2">
    <source>
        <dbReference type="Proteomes" id="UP000786811"/>
    </source>
</evidence>
<dbReference type="Proteomes" id="UP000786811">
    <property type="component" value="Unassembled WGS sequence"/>
</dbReference>
<dbReference type="OrthoDB" id="7693421at2759"/>
<comment type="caution">
    <text evidence="1">The sequence shown here is derived from an EMBL/GenBank/DDBJ whole genome shotgun (WGS) entry which is preliminary data.</text>
</comment>
<proteinExistence type="predicted"/>
<evidence type="ECO:0000313" key="1">
    <source>
        <dbReference type="EMBL" id="CAG5085126.1"/>
    </source>
</evidence>
<accession>A0A8J2MI42</accession>
<dbReference type="Gene3D" id="3.60.10.10">
    <property type="entry name" value="Endonuclease/exonuclease/phosphatase"/>
    <property type="match status" value="1"/>
</dbReference>
<protein>
    <submittedName>
        <fullName evidence="1">Uncharacterized protein</fullName>
    </submittedName>
</protein>
<dbReference type="EMBL" id="CAJNRD030001118">
    <property type="protein sequence ID" value="CAG5085126.1"/>
    <property type="molecule type" value="Genomic_DNA"/>
</dbReference>
<organism evidence="1 2">
    <name type="scientific">Cotesia congregata</name>
    <name type="common">Parasitoid wasp</name>
    <name type="synonym">Apanteles congregatus</name>
    <dbReference type="NCBI Taxonomy" id="51543"/>
    <lineage>
        <taxon>Eukaryota</taxon>
        <taxon>Metazoa</taxon>
        <taxon>Ecdysozoa</taxon>
        <taxon>Arthropoda</taxon>
        <taxon>Hexapoda</taxon>
        <taxon>Insecta</taxon>
        <taxon>Pterygota</taxon>
        <taxon>Neoptera</taxon>
        <taxon>Endopterygota</taxon>
        <taxon>Hymenoptera</taxon>
        <taxon>Apocrita</taxon>
        <taxon>Ichneumonoidea</taxon>
        <taxon>Braconidae</taxon>
        <taxon>Microgastrinae</taxon>
        <taxon>Cotesia</taxon>
    </lineage>
</organism>
<dbReference type="InterPro" id="IPR036691">
    <property type="entry name" value="Endo/exonu/phosph_ase_sf"/>
</dbReference>
<dbReference type="AlphaFoldDB" id="A0A8J2MI42"/>
<gene>
    <name evidence="1" type="ORF">HICCMSTLAB_LOCUS4281</name>
</gene>
<sequence length="177" mass="20264">MYIYHHCLAYQLHDAVQQVTTDSQAIADWARSHGLMINFTKTTAMIWGSNDKLKQLQSLEVPPILVDYPVIPYVNSTKCLGLIIDQNLSWNSHILQTTRIHLKYKLLLSSDKMIDKTWINVVEVENEIGKHIFGNIYRSPNSNIKAFCDKFIDYASKIGDVGKLVLVGDFNIDDTHR</sequence>
<reference evidence="1" key="1">
    <citation type="submission" date="2021-04" db="EMBL/GenBank/DDBJ databases">
        <authorList>
            <person name="Chebbi M.A.C M."/>
        </authorList>
    </citation>
    <scope>NUCLEOTIDE SEQUENCE</scope>
</reference>
<name>A0A8J2MI42_COTCN</name>